<dbReference type="GO" id="GO:0033185">
    <property type="term" value="C:dolichol-phosphate-mannose synthase complex"/>
    <property type="evidence" value="ECO:0007669"/>
    <property type="project" value="TreeGrafter"/>
</dbReference>
<keyword evidence="9" id="KW-1185">Reference proteome</keyword>
<evidence type="ECO:0000256" key="3">
    <source>
        <dbReference type="ARBA" id="ARBA00022692"/>
    </source>
</evidence>
<name>A0A9N9BGF5_9GLOM</name>
<sequence>GFSTFLLYTCIWNQKQFNCSVESFLRSHSSCTKQFALLQLAILSKMTKATETATFFAIISTIYFIFLFGIIPLPEIIQQEILPVLPWWALITFGSYSLGNIGYHVYRFRDCEDAYHELMAEIQLAKEDLRSKNVSVD</sequence>
<comment type="pathway">
    <text evidence="7">Protein modification; protein glycosylation.</text>
</comment>
<dbReference type="EMBL" id="CAJVPV010004126">
    <property type="protein sequence ID" value="CAG8567041.1"/>
    <property type="molecule type" value="Genomic_DNA"/>
</dbReference>
<comment type="similarity">
    <text evidence="2 7">Belongs to the DPM3 family.</text>
</comment>
<evidence type="ECO:0000256" key="7">
    <source>
        <dbReference type="RuleBase" id="RU365085"/>
    </source>
</evidence>
<gene>
    <name evidence="8" type="ORF">AMORRO_LOCUS6287</name>
</gene>
<comment type="subunit">
    <text evidence="7">Component of the dolichol-phosphate mannose (DPM) synthase complex.</text>
</comment>
<dbReference type="AlphaFoldDB" id="A0A9N9BGF5"/>
<evidence type="ECO:0000256" key="5">
    <source>
        <dbReference type="ARBA" id="ARBA00022989"/>
    </source>
</evidence>
<comment type="subcellular location">
    <subcellularLocation>
        <location evidence="1 7">Endoplasmic reticulum membrane</location>
        <topology evidence="1 7">Multi-pass membrane protein</topology>
    </subcellularLocation>
</comment>
<dbReference type="Pfam" id="PF08285">
    <property type="entry name" value="DPM3"/>
    <property type="match status" value="1"/>
</dbReference>
<evidence type="ECO:0000256" key="6">
    <source>
        <dbReference type="ARBA" id="ARBA00023136"/>
    </source>
</evidence>
<accession>A0A9N9BGF5</accession>
<reference evidence="8" key="1">
    <citation type="submission" date="2021-06" db="EMBL/GenBank/DDBJ databases">
        <authorList>
            <person name="Kallberg Y."/>
            <person name="Tangrot J."/>
            <person name="Rosling A."/>
        </authorList>
    </citation>
    <scope>NUCLEOTIDE SEQUENCE</scope>
    <source>
        <strain evidence="8">CL551</strain>
    </source>
</reference>
<feature type="transmembrane region" description="Helical" evidence="7">
    <location>
        <begin position="85"/>
        <end position="106"/>
    </location>
</feature>
<keyword evidence="6 7" id="KW-0472">Membrane</keyword>
<dbReference type="PANTHER" id="PTHR16433">
    <property type="entry name" value="DOLICHOL-PHOSPHATE MANNOSYLTRANSFERASE SUBUNIT 3"/>
    <property type="match status" value="1"/>
</dbReference>
<evidence type="ECO:0000256" key="2">
    <source>
        <dbReference type="ARBA" id="ARBA00010430"/>
    </source>
</evidence>
<dbReference type="OrthoDB" id="2014333at2759"/>
<keyword evidence="3 7" id="KW-0812">Transmembrane</keyword>
<evidence type="ECO:0000256" key="4">
    <source>
        <dbReference type="ARBA" id="ARBA00022824"/>
    </source>
</evidence>
<dbReference type="GO" id="GO:0005789">
    <property type="term" value="C:endoplasmic reticulum membrane"/>
    <property type="evidence" value="ECO:0007669"/>
    <property type="project" value="UniProtKB-SubCell"/>
</dbReference>
<keyword evidence="5 7" id="KW-1133">Transmembrane helix</keyword>
<evidence type="ECO:0000313" key="8">
    <source>
        <dbReference type="EMBL" id="CAG8567041.1"/>
    </source>
</evidence>
<feature type="non-terminal residue" evidence="8">
    <location>
        <position position="1"/>
    </location>
</feature>
<dbReference type="GO" id="GO:0006506">
    <property type="term" value="P:GPI anchor biosynthetic process"/>
    <property type="evidence" value="ECO:0007669"/>
    <property type="project" value="TreeGrafter"/>
</dbReference>
<feature type="transmembrane region" description="Helical" evidence="7">
    <location>
        <begin position="53"/>
        <end position="73"/>
    </location>
</feature>
<proteinExistence type="inferred from homology"/>
<keyword evidence="4 7" id="KW-0256">Endoplasmic reticulum</keyword>
<comment type="function">
    <text evidence="7">Stabilizer subunit of the dolichol-phosphate mannose (DPM) synthase complex; tethers catalytic subunit to the ER.</text>
</comment>
<evidence type="ECO:0000313" key="9">
    <source>
        <dbReference type="Proteomes" id="UP000789342"/>
    </source>
</evidence>
<dbReference type="InterPro" id="IPR013174">
    <property type="entry name" value="DPM3"/>
</dbReference>
<dbReference type="PANTHER" id="PTHR16433:SF0">
    <property type="entry name" value="DOLICHOL-PHOSPHATE MANNOSYLTRANSFERASE SUBUNIT 3"/>
    <property type="match status" value="1"/>
</dbReference>
<comment type="caution">
    <text evidence="8">The sequence shown here is derived from an EMBL/GenBank/DDBJ whole genome shotgun (WGS) entry which is preliminary data.</text>
</comment>
<dbReference type="Proteomes" id="UP000789342">
    <property type="component" value="Unassembled WGS sequence"/>
</dbReference>
<evidence type="ECO:0000256" key="1">
    <source>
        <dbReference type="ARBA" id="ARBA00004477"/>
    </source>
</evidence>
<organism evidence="8 9">
    <name type="scientific">Acaulospora morrowiae</name>
    <dbReference type="NCBI Taxonomy" id="94023"/>
    <lineage>
        <taxon>Eukaryota</taxon>
        <taxon>Fungi</taxon>
        <taxon>Fungi incertae sedis</taxon>
        <taxon>Mucoromycota</taxon>
        <taxon>Glomeromycotina</taxon>
        <taxon>Glomeromycetes</taxon>
        <taxon>Diversisporales</taxon>
        <taxon>Acaulosporaceae</taxon>
        <taxon>Acaulospora</taxon>
    </lineage>
</organism>
<protein>
    <recommendedName>
        <fullName evidence="7">Dolichol-phosphate mannosyltransferase subunit 3</fullName>
    </recommendedName>
</protein>